<dbReference type="AlphaFoldDB" id="A0AA40AA39"/>
<comment type="caution">
    <text evidence="2">The sequence shown here is derived from an EMBL/GenBank/DDBJ whole genome shotgun (WGS) entry which is preliminary data.</text>
</comment>
<proteinExistence type="predicted"/>
<keyword evidence="1" id="KW-0472">Membrane</keyword>
<dbReference type="EMBL" id="JAUKUA010000005">
    <property type="protein sequence ID" value="KAK0712077.1"/>
    <property type="molecule type" value="Genomic_DNA"/>
</dbReference>
<name>A0AA40AA39_9PEZI</name>
<protein>
    <submittedName>
        <fullName evidence="2">Uncharacterized protein</fullName>
    </submittedName>
</protein>
<accession>A0AA40AA39</accession>
<feature type="transmembrane region" description="Helical" evidence="1">
    <location>
        <begin position="12"/>
        <end position="39"/>
    </location>
</feature>
<evidence type="ECO:0000313" key="3">
    <source>
        <dbReference type="Proteomes" id="UP001172102"/>
    </source>
</evidence>
<gene>
    <name evidence="2" type="ORF">B0H67DRAFT_647396</name>
</gene>
<reference evidence="2" key="1">
    <citation type="submission" date="2023-06" db="EMBL/GenBank/DDBJ databases">
        <title>Genome-scale phylogeny and comparative genomics of the fungal order Sordariales.</title>
        <authorList>
            <consortium name="Lawrence Berkeley National Laboratory"/>
            <person name="Hensen N."/>
            <person name="Bonometti L."/>
            <person name="Westerberg I."/>
            <person name="Brannstrom I.O."/>
            <person name="Guillou S."/>
            <person name="Cros-Aarteil S."/>
            <person name="Calhoun S."/>
            <person name="Haridas S."/>
            <person name="Kuo A."/>
            <person name="Mondo S."/>
            <person name="Pangilinan J."/>
            <person name="Riley R."/>
            <person name="Labutti K."/>
            <person name="Andreopoulos B."/>
            <person name="Lipzen A."/>
            <person name="Chen C."/>
            <person name="Yanf M."/>
            <person name="Daum C."/>
            <person name="Ng V."/>
            <person name="Clum A."/>
            <person name="Steindorff A."/>
            <person name="Ohm R."/>
            <person name="Martin F."/>
            <person name="Silar P."/>
            <person name="Natvig D."/>
            <person name="Lalanne C."/>
            <person name="Gautier V."/>
            <person name="Ament-Velasquez S.L."/>
            <person name="Kruys A."/>
            <person name="Hutchinson M.I."/>
            <person name="Powell A.J."/>
            <person name="Barry K."/>
            <person name="Miller A.N."/>
            <person name="Grigoriev I.V."/>
            <person name="Debuchy R."/>
            <person name="Gladieux P."/>
            <person name="Thoren M.H."/>
            <person name="Johannesson H."/>
        </authorList>
    </citation>
    <scope>NUCLEOTIDE SEQUENCE</scope>
    <source>
        <strain evidence="2">SMH4607-1</strain>
    </source>
</reference>
<keyword evidence="1" id="KW-1133">Transmembrane helix</keyword>
<keyword evidence="1" id="KW-0812">Transmembrane</keyword>
<dbReference type="Proteomes" id="UP001172102">
    <property type="component" value="Unassembled WGS sequence"/>
</dbReference>
<organism evidence="2 3">
    <name type="scientific">Lasiosphaeris hirsuta</name>
    <dbReference type="NCBI Taxonomy" id="260670"/>
    <lineage>
        <taxon>Eukaryota</taxon>
        <taxon>Fungi</taxon>
        <taxon>Dikarya</taxon>
        <taxon>Ascomycota</taxon>
        <taxon>Pezizomycotina</taxon>
        <taxon>Sordariomycetes</taxon>
        <taxon>Sordariomycetidae</taxon>
        <taxon>Sordariales</taxon>
        <taxon>Lasiosphaeriaceae</taxon>
        <taxon>Lasiosphaeris</taxon>
    </lineage>
</organism>
<sequence>MASPGSANCDLLTFAFTAVIGIIALCFASLTIGQGLLAAGPGRVKSIWRETPDLYYMASEKVRKDFLNDYFPATWLALMTALNLDHPAFWGTKSTGADYIPSELPVVPAYGSIRTVVALAVILAKGQCRIVLDSESRLPRVQAKGFNLAFRHHPLLVATGFFEMHSALSLGSGILSPFTHDGRIVRDTRKAMAGLLHSTGYIHIVLAEEAPDRQTGHRIDSTGWIGYTEDFWEFARQQSRTIVNAARSNCLCRQKDGPPEKHPCCGLSPTSWPTFCGLLPLCKDNELAHMILEGPICPLFATIPPAYPCIFPSGKMKFLNKLRPLSLQSRIWAMQSDAYFRTSHSPAIKRPYGDLDEVIIDKANV</sequence>
<evidence type="ECO:0000256" key="1">
    <source>
        <dbReference type="SAM" id="Phobius"/>
    </source>
</evidence>
<evidence type="ECO:0000313" key="2">
    <source>
        <dbReference type="EMBL" id="KAK0712077.1"/>
    </source>
</evidence>
<keyword evidence="3" id="KW-1185">Reference proteome</keyword>